<dbReference type="InterPro" id="IPR007844">
    <property type="entry name" value="AsmA"/>
</dbReference>
<dbReference type="InterPro" id="IPR052894">
    <property type="entry name" value="AsmA-related"/>
</dbReference>
<evidence type="ECO:0000313" key="3">
    <source>
        <dbReference type="EMBL" id="MFC2925039.1"/>
    </source>
</evidence>
<accession>A0ABV6ZUH5</accession>
<protein>
    <submittedName>
        <fullName evidence="3">AsmA family protein</fullName>
    </submittedName>
</protein>
<evidence type="ECO:0000313" key="4">
    <source>
        <dbReference type="Proteomes" id="UP001595379"/>
    </source>
</evidence>
<comment type="caution">
    <text evidence="3">The sequence shown here is derived from an EMBL/GenBank/DDBJ whole genome shotgun (WGS) entry which is preliminary data.</text>
</comment>
<reference evidence="4" key="1">
    <citation type="journal article" date="2019" name="Int. J. Syst. Evol. Microbiol.">
        <title>The Global Catalogue of Microorganisms (GCM) 10K type strain sequencing project: providing services to taxonomists for standard genome sequencing and annotation.</title>
        <authorList>
            <consortium name="The Broad Institute Genomics Platform"/>
            <consortium name="The Broad Institute Genome Sequencing Center for Infectious Disease"/>
            <person name="Wu L."/>
            <person name="Ma J."/>
        </authorList>
    </citation>
    <scope>NUCLEOTIDE SEQUENCE [LARGE SCALE GENOMIC DNA]</scope>
    <source>
        <strain evidence="4">KCTC 52487</strain>
    </source>
</reference>
<feature type="region of interest" description="Disordered" evidence="1">
    <location>
        <begin position="639"/>
        <end position="693"/>
    </location>
</feature>
<proteinExistence type="predicted"/>
<organism evidence="3 4">
    <name type="scientific">Hyphobacterium vulgare</name>
    <dbReference type="NCBI Taxonomy" id="1736751"/>
    <lineage>
        <taxon>Bacteria</taxon>
        <taxon>Pseudomonadati</taxon>
        <taxon>Pseudomonadota</taxon>
        <taxon>Alphaproteobacteria</taxon>
        <taxon>Maricaulales</taxon>
        <taxon>Maricaulaceae</taxon>
        <taxon>Hyphobacterium</taxon>
    </lineage>
</organism>
<feature type="region of interest" description="Disordered" evidence="1">
    <location>
        <begin position="123"/>
        <end position="144"/>
    </location>
</feature>
<feature type="compositionally biased region" description="Acidic residues" evidence="1">
    <location>
        <begin position="648"/>
        <end position="664"/>
    </location>
</feature>
<dbReference type="Proteomes" id="UP001595379">
    <property type="component" value="Unassembled WGS sequence"/>
</dbReference>
<evidence type="ECO:0000256" key="1">
    <source>
        <dbReference type="SAM" id="MobiDB-lite"/>
    </source>
</evidence>
<dbReference type="PANTHER" id="PTHR30441:SF4">
    <property type="entry name" value="PROTEIN ASMA"/>
    <property type="match status" value="1"/>
</dbReference>
<dbReference type="EMBL" id="JBHRSV010000001">
    <property type="protein sequence ID" value="MFC2925039.1"/>
    <property type="molecule type" value="Genomic_DNA"/>
</dbReference>
<gene>
    <name evidence="3" type="ORF">ACFOOR_02855</name>
</gene>
<keyword evidence="4" id="KW-1185">Reference proteome</keyword>
<dbReference type="PANTHER" id="PTHR30441">
    <property type="entry name" value="DUF748 DOMAIN-CONTAINING PROTEIN"/>
    <property type="match status" value="1"/>
</dbReference>
<dbReference type="Pfam" id="PF05170">
    <property type="entry name" value="AsmA"/>
    <property type="match status" value="2"/>
</dbReference>
<dbReference type="RefSeq" id="WP_343163922.1">
    <property type="nucleotide sequence ID" value="NZ_JBHRSV010000001.1"/>
</dbReference>
<feature type="domain" description="AsmA" evidence="2">
    <location>
        <begin position="281"/>
        <end position="544"/>
    </location>
</feature>
<evidence type="ECO:0000259" key="2">
    <source>
        <dbReference type="Pfam" id="PF05170"/>
    </source>
</evidence>
<sequence length="693" mass="72507">MRRILTILGLLIVLVLGAAIALPFLIPESVYRDRAQIAASDSLGREVVLAGDVSLSILPRLEIRAHDVTIGNAEGFGDEPFAEAGEMRLAVQLWPLINRRVEIDEFALIDPVIRLTEQGGRNNWTFEPRGDQTDAPAASGTGFRQGPGALPFDGTISDVRIENGLIVYTSGGETRTIEGLDLGLKMPGVDEPVEIEGALTTEGESISFDITLGSLRAFFEGARTDLDLSLGGRLVTLTLDGAVLEGEAIAYSGSMDTTIPSLRGLADFLGSPMPEGDSFNRFAASGDISGSLERIALRNASLSLDDLAATGNFILTLGGARPAVSGDLHIPEIDVNPYLPEGGESTGGGAIQPWPETPVDLSPLGLVDADFTLTTGRILFGDIVIESGDSPIQLDLDIVNSRLQAAVTNFVLYEGRGRIGLVANGRGTPSFSLNANLERLDALPFLEAAAGFDRLSGTGALNLDILTTGNTTAALMNGLGGNGRFQFADGAIRGVNLAQVLRNIQSAITSGSMPEGFGEQEETDFSSLNGTFTLANGVATNNDLLMLSPLVRVAGAGTVDIGGQSLDYSLRPRAVASLQGQGGNTDLRGIEIPIRIRGSFASPSVSIDFEAISRALLQGAVTGAISGQDPEDAIRGAIGNALGLGGQDDGEDTGNGEGEDETSTEEQLLRGLLGLGGNRNRQQEEEQPEDGGR</sequence>
<name>A0ABV6ZUH5_9PROT</name>
<feature type="domain" description="AsmA" evidence="2">
    <location>
        <begin position="6"/>
        <end position="196"/>
    </location>
</feature>